<reference evidence="2" key="1">
    <citation type="submission" date="2023-06" db="EMBL/GenBank/DDBJ databases">
        <authorList>
            <person name="Kurt Z."/>
        </authorList>
    </citation>
    <scope>NUCLEOTIDE SEQUENCE</scope>
</reference>
<gene>
    <name evidence="2" type="ORF">HINF_LOCUS2593</name>
    <name evidence="3" type="ORF">HINF_LOCUS30485</name>
</gene>
<dbReference type="EMBL" id="CATOUU010000062">
    <property type="protein sequence ID" value="CAI9914948.1"/>
    <property type="molecule type" value="Genomic_DNA"/>
</dbReference>
<dbReference type="EMBL" id="CAXDID020000100">
    <property type="protein sequence ID" value="CAL6025692.1"/>
    <property type="molecule type" value="Genomic_DNA"/>
</dbReference>
<feature type="transmembrane region" description="Helical" evidence="1">
    <location>
        <begin position="56"/>
        <end position="79"/>
    </location>
</feature>
<accession>A0AA86N8R9</accession>
<evidence type="ECO:0000313" key="4">
    <source>
        <dbReference type="Proteomes" id="UP001642409"/>
    </source>
</evidence>
<protein>
    <submittedName>
        <fullName evidence="3">Hypothetical_protein</fullName>
    </submittedName>
</protein>
<feature type="transmembrane region" description="Helical" evidence="1">
    <location>
        <begin position="20"/>
        <end position="44"/>
    </location>
</feature>
<dbReference type="Proteomes" id="UP001642409">
    <property type="component" value="Unassembled WGS sequence"/>
</dbReference>
<evidence type="ECO:0000313" key="2">
    <source>
        <dbReference type="EMBL" id="CAI9914948.1"/>
    </source>
</evidence>
<proteinExistence type="predicted"/>
<keyword evidence="4" id="KW-1185">Reference proteome</keyword>
<organism evidence="2">
    <name type="scientific">Hexamita inflata</name>
    <dbReference type="NCBI Taxonomy" id="28002"/>
    <lineage>
        <taxon>Eukaryota</taxon>
        <taxon>Metamonada</taxon>
        <taxon>Diplomonadida</taxon>
        <taxon>Hexamitidae</taxon>
        <taxon>Hexamitinae</taxon>
        <taxon>Hexamita</taxon>
    </lineage>
</organism>
<reference evidence="3 4" key="2">
    <citation type="submission" date="2024-07" db="EMBL/GenBank/DDBJ databases">
        <authorList>
            <person name="Akdeniz Z."/>
        </authorList>
    </citation>
    <scope>NUCLEOTIDE SEQUENCE [LARGE SCALE GENOMIC DNA]</scope>
</reference>
<name>A0AA86N8R9_9EUKA</name>
<keyword evidence="1" id="KW-0472">Membrane</keyword>
<comment type="caution">
    <text evidence="2">The sequence shown here is derived from an EMBL/GenBank/DDBJ whole genome shotgun (WGS) entry which is preliminary data.</text>
</comment>
<dbReference type="AlphaFoldDB" id="A0AA86N8R9"/>
<keyword evidence="1" id="KW-0812">Transmembrane</keyword>
<evidence type="ECO:0000313" key="3">
    <source>
        <dbReference type="EMBL" id="CAL6025692.1"/>
    </source>
</evidence>
<keyword evidence="1" id="KW-1133">Transmembrane helix</keyword>
<evidence type="ECO:0000256" key="1">
    <source>
        <dbReference type="SAM" id="Phobius"/>
    </source>
</evidence>
<sequence>MQMYYELKQQKSKSTVSFLILHIILITLLHLVTSLLLVVLLALLPRMVSAPIAAGAAAALVPLAAFVVAFIIIICYMFVGHISGVGVWSKQNKFRLNTEERTIFSKERLKVLDVLNRLSNIAGLKLSNFERNLIVTELTLLFRIHRQIKINSIKLLKVKSNITLERRLTVQEVCFVFLRRLRNVDKFEIRFGSTLLDI</sequence>